<reference evidence="3" key="1">
    <citation type="submission" date="2017-06" db="EMBL/GenBank/DDBJ databases">
        <authorList>
            <person name="Varghese N."/>
            <person name="Submissions S."/>
        </authorList>
    </citation>
    <scope>NUCLEOTIDE SEQUENCE [LARGE SCALE GENOMIC DNA]</scope>
    <source>
        <strain evidence="3">DSM 27993</strain>
    </source>
</reference>
<feature type="transmembrane region" description="Helical" evidence="1">
    <location>
        <begin position="98"/>
        <end position="116"/>
    </location>
</feature>
<evidence type="ECO:0000256" key="1">
    <source>
        <dbReference type="SAM" id="Phobius"/>
    </source>
</evidence>
<dbReference type="EMBL" id="FZNX01000004">
    <property type="protein sequence ID" value="SNR67165.1"/>
    <property type="molecule type" value="Genomic_DNA"/>
</dbReference>
<evidence type="ECO:0000313" key="2">
    <source>
        <dbReference type="EMBL" id="SNR67165.1"/>
    </source>
</evidence>
<keyword evidence="1" id="KW-1133">Transmembrane helix</keyword>
<evidence type="ECO:0000313" key="3">
    <source>
        <dbReference type="Proteomes" id="UP000198412"/>
    </source>
</evidence>
<keyword evidence="1" id="KW-0472">Membrane</keyword>
<dbReference type="Proteomes" id="UP000198412">
    <property type="component" value="Unassembled WGS sequence"/>
</dbReference>
<feature type="transmembrane region" description="Helical" evidence="1">
    <location>
        <begin position="304"/>
        <end position="325"/>
    </location>
</feature>
<dbReference type="AlphaFoldDB" id="A0A238Y7G9"/>
<sequence length="388" mass="45330">MQFKLLKFKTKPKQFKGLECLNCKQPLAGNENFCSYCGQKNSTKKLSFGHFLNNLFNGFLSYDSRFWTTFIPLLTRPGKVSKDYIEGKRVRFVNPFQLYLHVSIIFFLILGISNSIDKAAVPVNNIVTATQQIDSLKQVNQPQLDSLLINVQNEIDKNSPNDSTSTKIITSLGDAFKLTRSNEAKKEEKAYRYHINTDTTKTINVWNRIEDFQKYYTKQPDLLNDIALDNLGYEKTFWNTFYYQQVINGNKNIEKFKEDGGKEYVNKLVSYVSISLFIFLPIFTLFLMIIYWRKKFTYMEHLVFVFNTQTVFFLLLSIFLLIGFVVDLDNVAGAFVLLFLIYLYKAMRNFYQQRRFKTILKFILLNTYYMFLASVGLLIVAFLSVFIG</sequence>
<feature type="transmembrane region" description="Helical" evidence="1">
    <location>
        <begin position="368"/>
        <end position="387"/>
    </location>
</feature>
<gene>
    <name evidence="2" type="ORF">SAMN04488111_2357</name>
</gene>
<feature type="transmembrane region" description="Helical" evidence="1">
    <location>
        <begin position="331"/>
        <end position="347"/>
    </location>
</feature>
<dbReference type="RefSeq" id="WP_089378654.1">
    <property type="nucleotide sequence ID" value="NZ_FZNX01000004.1"/>
</dbReference>
<dbReference type="InterPro" id="IPR022134">
    <property type="entry name" value="DUF3667"/>
</dbReference>
<dbReference type="Pfam" id="PF12412">
    <property type="entry name" value="DUF3667"/>
    <property type="match status" value="1"/>
</dbReference>
<protein>
    <recommendedName>
        <fullName evidence="4">DUF3667 domain-containing protein</fullName>
    </recommendedName>
</protein>
<keyword evidence="3" id="KW-1185">Reference proteome</keyword>
<organism evidence="2 3">
    <name type="scientific">Lutibacter flavus</name>
    <dbReference type="NCBI Taxonomy" id="691689"/>
    <lineage>
        <taxon>Bacteria</taxon>
        <taxon>Pseudomonadati</taxon>
        <taxon>Bacteroidota</taxon>
        <taxon>Flavobacteriia</taxon>
        <taxon>Flavobacteriales</taxon>
        <taxon>Flavobacteriaceae</taxon>
        <taxon>Lutibacter</taxon>
    </lineage>
</organism>
<proteinExistence type="predicted"/>
<keyword evidence="1" id="KW-0812">Transmembrane</keyword>
<feature type="transmembrane region" description="Helical" evidence="1">
    <location>
        <begin position="268"/>
        <end position="292"/>
    </location>
</feature>
<name>A0A238Y7G9_9FLAO</name>
<dbReference type="OrthoDB" id="675873at2"/>
<accession>A0A238Y7G9</accession>
<evidence type="ECO:0008006" key="4">
    <source>
        <dbReference type="Google" id="ProtNLM"/>
    </source>
</evidence>